<dbReference type="Pfam" id="PF01231">
    <property type="entry name" value="IDO"/>
    <property type="match status" value="1"/>
</dbReference>
<dbReference type="InterPro" id="IPR000898">
    <property type="entry name" value="Indolamine_dOase"/>
</dbReference>
<comment type="caution">
    <text evidence="5">The sequence shown here is derived from an EMBL/GenBank/DDBJ whole genome shotgun (WGS) entry which is preliminary data.</text>
</comment>
<organism evidence="5 6">
    <name type="scientific">Daldinia eschscholtzii</name>
    <dbReference type="NCBI Taxonomy" id="292717"/>
    <lineage>
        <taxon>Eukaryota</taxon>
        <taxon>Fungi</taxon>
        <taxon>Dikarya</taxon>
        <taxon>Ascomycota</taxon>
        <taxon>Pezizomycotina</taxon>
        <taxon>Sordariomycetes</taxon>
        <taxon>Xylariomycetidae</taxon>
        <taxon>Xylariales</taxon>
        <taxon>Hypoxylaceae</taxon>
        <taxon>Daldinia</taxon>
    </lineage>
</organism>
<evidence type="ECO:0000256" key="1">
    <source>
        <dbReference type="ARBA" id="ARBA00007119"/>
    </source>
</evidence>
<protein>
    <recommendedName>
        <fullName evidence="7">Indoleamine 2,3-dioxygenase</fullName>
    </recommendedName>
</protein>
<proteinExistence type="inferred from homology"/>
<feature type="binding site" description="proximal binding residue" evidence="4">
    <location>
        <position position="376"/>
    </location>
    <ligand>
        <name>heme b</name>
        <dbReference type="ChEBI" id="CHEBI:60344"/>
    </ligand>
    <ligandPart>
        <name>Fe</name>
        <dbReference type="ChEBI" id="CHEBI:18248"/>
    </ligandPart>
</feature>
<dbReference type="PANTHER" id="PTHR28657:SF10">
    <property type="entry name" value="INDOLEAMINE 2,3-DIOXYGENASE"/>
    <property type="match status" value="1"/>
</dbReference>
<dbReference type="Proteomes" id="UP001369815">
    <property type="component" value="Unassembled WGS sequence"/>
</dbReference>
<gene>
    <name evidence="5" type="ORF">Daesc_007082</name>
</gene>
<dbReference type="AlphaFoldDB" id="A0AAX6MK24"/>
<dbReference type="PANTHER" id="PTHR28657">
    <property type="entry name" value="INDOLEAMINE 2,3-DIOXYGENASE"/>
    <property type="match status" value="1"/>
</dbReference>
<reference evidence="5 6" key="1">
    <citation type="journal article" date="2024" name="Front Chem Biol">
        <title>Unveiling the potential of Daldinia eschscholtzii MFLUCC 19-0629 through bioactivity and bioinformatics studies for enhanced sustainable agriculture production.</title>
        <authorList>
            <person name="Brooks S."/>
            <person name="Weaver J.A."/>
            <person name="Klomchit A."/>
            <person name="Alharthi S.A."/>
            <person name="Onlamun T."/>
            <person name="Nurani R."/>
            <person name="Vong T.K."/>
            <person name="Alberti F."/>
            <person name="Greco C."/>
        </authorList>
    </citation>
    <scope>NUCLEOTIDE SEQUENCE [LARGE SCALE GENOMIC DNA]</scope>
    <source>
        <strain evidence="5">MFLUCC 19-0629</strain>
    </source>
</reference>
<dbReference type="GO" id="GO:0019441">
    <property type="term" value="P:L-tryptophan catabolic process to kynurenine"/>
    <property type="evidence" value="ECO:0007669"/>
    <property type="project" value="InterPro"/>
</dbReference>
<keyword evidence="6" id="KW-1185">Reference proteome</keyword>
<evidence type="ECO:0008006" key="7">
    <source>
        <dbReference type="Google" id="ProtNLM"/>
    </source>
</evidence>
<dbReference type="InterPro" id="IPR037217">
    <property type="entry name" value="Trp/Indoleamine_2_3_dOase-like"/>
</dbReference>
<dbReference type="EMBL" id="JBANMG010000006">
    <property type="protein sequence ID" value="KAK6952541.1"/>
    <property type="molecule type" value="Genomic_DNA"/>
</dbReference>
<dbReference type="Gene3D" id="1.20.58.480">
    <property type="match status" value="1"/>
</dbReference>
<accession>A0AAX6MK24</accession>
<dbReference type="GO" id="GO:0034354">
    <property type="term" value="P:'de novo' NAD+ biosynthetic process from L-tryptophan"/>
    <property type="evidence" value="ECO:0007669"/>
    <property type="project" value="TreeGrafter"/>
</dbReference>
<keyword evidence="4" id="KW-0349">Heme</keyword>
<evidence type="ECO:0000256" key="4">
    <source>
        <dbReference type="PIRSR" id="PIRSR600898-1"/>
    </source>
</evidence>
<dbReference type="SUPFAM" id="SSF140959">
    <property type="entry name" value="Indolic compounds 2,3-dioxygenase-like"/>
    <property type="match status" value="1"/>
</dbReference>
<evidence type="ECO:0000256" key="3">
    <source>
        <dbReference type="ARBA" id="ARBA00023004"/>
    </source>
</evidence>
<dbReference type="GO" id="GO:0005737">
    <property type="term" value="C:cytoplasm"/>
    <property type="evidence" value="ECO:0007669"/>
    <property type="project" value="TreeGrafter"/>
</dbReference>
<evidence type="ECO:0000313" key="6">
    <source>
        <dbReference type="Proteomes" id="UP001369815"/>
    </source>
</evidence>
<name>A0AAX6MK24_9PEZI</name>
<dbReference type="GO" id="GO:0020037">
    <property type="term" value="F:heme binding"/>
    <property type="evidence" value="ECO:0007669"/>
    <property type="project" value="InterPro"/>
</dbReference>
<keyword evidence="2 4" id="KW-0479">Metal-binding</keyword>
<dbReference type="GO" id="GO:0046872">
    <property type="term" value="F:metal ion binding"/>
    <property type="evidence" value="ECO:0007669"/>
    <property type="project" value="UniProtKB-KW"/>
</dbReference>
<evidence type="ECO:0000313" key="5">
    <source>
        <dbReference type="EMBL" id="KAK6952541.1"/>
    </source>
</evidence>
<dbReference type="PROSITE" id="PS00876">
    <property type="entry name" value="IDO_1"/>
    <property type="match status" value="1"/>
</dbReference>
<evidence type="ECO:0000256" key="2">
    <source>
        <dbReference type="ARBA" id="ARBA00022723"/>
    </source>
</evidence>
<keyword evidence="3 4" id="KW-0408">Iron</keyword>
<dbReference type="GO" id="GO:0033754">
    <property type="term" value="F:indoleamine 2,3-dioxygenase activity"/>
    <property type="evidence" value="ECO:0007669"/>
    <property type="project" value="TreeGrafter"/>
</dbReference>
<comment type="similarity">
    <text evidence="1">Belongs to the indoleamine 2,3-dioxygenase family.</text>
</comment>
<sequence length="443" mass="49314">MPGRTVSPSNCSSFTPDHHDLLNDYSISINGFLPEKAPLNCLSQPYYAPWESILDNLSSMLKNKSARRAIDSIAVLSTDKLHTEEEWRRAYVVLSFLAHAYIWGGEKASEILPPAISIPFLQVSEHLHLPPVATYAALNLWNFTCDGSSFRDLDKLKALHTFSDTEDESWFYMVSVAMEAEGAYMIPTMLEALEATQRRDYSTITGALDQLIICIGNLGRLLDRMDEKCDPMVFYHQIRPYLAGSKNMAASGLPNGVLYEDERGVLCWKQLRGGSNGQSSLIQFLDIVLGVEHTSSGGNMRTHSHLTSGTGEVVPSFHEEVRSYMPAPHRAFLEHVSRMDSIKELANKPCTSDEQRQMQQSFQAATKALGDFRNRHMQIVTRYIIVPSKKQFQGSVVNLAAASSGSKEGSKEQLTGTGGTALIPFLKQTRDETYLAGHIMERA</sequence>